<evidence type="ECO:0000313" key="2">
    <source>
        <dbReference type="EMBL" id="KAJ6697036.1"/>
    </source>
</evidence>
<dbReference type="OrthoDB" id="10519082at2759"/>
<dbReference type="Proteomes" id="UP001151529">
    <property type="component" value="Chromosome 19"/>
</dbReference>
<feature type="compositionally biased region" description="Low complexity" evidence="1">
    <location>
        <begin position="49"/>
        <end position="59"/>
    </location>
</feature>
<reference evidence="2" key="2">
    <citation type="journal article" date="2023" name="Int. J. Mol. Sci.">
        <title>De Novo Assembly and Annotation of 11 Diverse Shrub Willow (Salix) Genomes Reveals Novel Gene Organization in Sex-Linked Regions.</title>
        <authorList>
            <person name="Hyden B."/>
            <person name="Feng K."/>
            <person name="Yates T.B."/>
            <person name="Jawdy S."/>
            <person name="Cereghino C."/>
            <person name="Smart L.B."/>
            <person name="Muchero W."/>
        </authorList>
    </citation>
    <scope>NUCLEOTIDE SEQUENCE [LARGE SCALE GENOMIC DNA]</scope>
    <source>
        <tissue evidence="2">Shoot tip</tissue>
    </source>
</reference>
<comment type="caution">
    <text evidence="2">The sequence shown here is derived from an EMBL/GenBank/DDBJ whole genome shotgun (WGS) entry which is preliminary data.</text>
</comment>
<gene>
    <name evidence="2" type="ORF">OIU85_003402</name>
</gene>
<protein>
    <submittedName>
        <fullName evidence="2">Uncharacterized protein</fullName>
    </submittedName>
</protein>
<accession>A0A9Q0PZD1</accession>
<name>A0A9Q0PZD1_SALVM</name>
<reference evidence="2" key="1">
    <citation type="submission" date="2022-11" db="EMBL/GenBank/DDBJ databases">
        <authorList>
            <person name="Hyden B.L."/>
            <person name="Feng K."/>
            <person name="Yates T."/>
            <person name="Jawdy S."/>
            <person name="Smart L.B."/>
            <person name="Muchero W."/>
        </authorList>
    </citation>
    <scope>NUCLEOTIDE SEQUENCE</scope>
    <source>
        <tissue evidence="2">Shoot tip</tissue>
    </source>
</reference>
<proteinExistence type="predicted"/>
<sequence>MKEGTRKEVQGQGDGSLFFNNKGIEKMDNSSDVIDMVSGNGGEDSRNDSTTSTSSAASSPRAMASGYRLFDRQDSLHQLMGGGKGFFIRI</sequence>
<evidence type="ECO:0000256" key="1">
    <source>
        <dbReference type="SAM" id="MobiDB-lite"/>
    </source>
</evidence>
<evidence type="ECO:0000313" key="3">
    <source>
        <dbReference type="Proteomes" id="UP001151529"/>
    </source>
</evidence>
<organism evidence="2 3">
    <name type="scientific">Salix viminalis</name>
    <name type="common">Common osier</name>
    <name type="synonym">Basket willow</name>
    <dbReference type="NCBI Taxonomy" id="40686"/>
    <lineage>
        <taxon>Eukaryota</taxon>
        <taxon>Viridiplantae</taxon>
        <taxon>Streptophyta</taxon>
        <taxon>Embryophyta</taxon>
        <taxon>Tracheophyta</taxon>
        <taxon>Spermatophyta</taxon>
        <taxon>Magnoliopsida</taxon>
        <taxon>eudicotyledons</taxon>
        <taxon>Gunneridae</taxon>
        <taxon>Pentapetalae</taxon>
        <taxon>rosids</taxon>
        <taxon>fabids</taxon>
        <taxon>Malpighiales</taxon>
        <taxon>Salicaceae</taxon>
        <taxon>Saliceae</taxon>
        <taxon>Salix</taxon>
    </lineage>
</organism>
<keyword evidence="3" id="KW-1185">Reference proteome</keyword>
<feature type="region of interest" description="Disordered" evidence="1">
    <location>
        <begin position="1"/>
        <end position="63"/>
    </location>
</feature>
<dbReference type="AlphaFoldDB" id="A0A9Q0PZD1"/>
<dbReference type="EMBL" id="JAPFFL010000010">
    <property type="protein sequence ID" value="KAJ6697036.1"/>
    <property type="molecule type" value="Genomic_DNA"/>
</dbReference>